<evidence type="ECO:0000259" key="5">
    <source>
        <dbReference type="PROSITE" id="PS52035"/>
    </source>
</evidence>
<feature type="region of interest" description="Disordered" evidence="4">
    <location>
        <begin position="919"/>
        <end position="942"/>
    </location>
</feature>
<dbReference type="Gene3D" id="3.40.630.10">
    <property type="entry name" value="Zn peptidases"/>
    <property type="match status" value="1"/>
</dbReference>
<feature type="compositionally biased region" description="Basic and acidic residues" evidence="4">
    <location>
        <begin position="77"/>
        <end position="86"/>
    </location>
</feature>
<accession>A0A078B6W7</accession>
<evidence type="ECO:0000256" key="1">
    <source>
        <dbReference type="ARBA" id="ARBA00001947"/>
    </source>
</evidence>
<dbReference type="Gene3D" id="2.60.40.3120">
    <property type="match status" value="1"/>
</dbReference>
<dbReference type="Proteomes" id="UP000039865">
    <property type="component" value="Unassembled WGS sequence"/>
</dbReference>
<feature type="region of interest" description="Disordered" evidence="4">
    <location>
        <begin position="1434"/>
        <end position="1460"/>
    </location>
</feature>
<dbReference type="Pfam" id="PF18027">
    <property type="entry name" value="Pepdidase_M14_N"/>
    <property type="match status" value="1"/>
</dbReference>
<keyword evidence="6" id="KW-0378">Hydrolase</keyword>
<dbReference type="InParanoid" id="A0A078B6W7"/>
<dbReference type="InterPro" id="IPR050821">
    <property type="entry name" value="Cytosolic_carboxypeptidase"/>
</dbReference>
<name>A0A078B6W7_STYLE</name>
<dbReference type="InterPro" id="IPR040626">
    <property type="entry name" value="Pepdidase_M14_N"/>
</dbReference>
<feature type="compositionally biased region" description="Acidic residues" evidence="4">
    <location>
        <begin position="64"/>
        <end position="76"/>
    </location>
</feature>
<dbReference type="PROSITE" id="PS52035">
    <property type="entry name" value="PEPTIDASE_M14"/>
    <property type="match status" value="1"/>
</dbReference>
<feature type="compositionally biased region" description="Polar residues" evidence="4">
    <location>
        <begin position="1434"/>
        <end position="1446"/>
    </location>
</feature>
<feature type="region of interest" description="Disordered" evidence="4">
    <location>
        <begin position="52"/>
        <end position="86"/>
    </location>
</feature>
<dbReference type="GO" id="GO:0008270">
    <property type="term" value="F:zinc ion binding"/>
    <property type="evidence" value="ECO:0007669"/>
    <property type="project" value="InterPro"/>
</dbReference>
<sequence length="1621" mass="189039">MEQTPPTQKATPDNQSAILQPLPLIMRHQIQGGSEEKNLLYGKLRGFNQNRKVNASDKTKKEESSDDSDYFSDLDQQEEKKNEEGKRCRHKEIKDYKCTKCNYQVHNFQSFFDSGQIQTYIRVLFLTESENMMETIYPKNSAGLNQAITPKLIFECYKPTNVIQMREVILYMIHKNLRNQLKNNPQNYSEIKKLINIQMAQDPDAHKYTHKFKNYLKQYRDQKQKIMLSGDTLFIDSLFESGNLEKAYRVSNKGQNYELFMNVDSNTRGHQQWFYFRVRNIKANVRYTFTIRNFTKGQSLYKKGMKVMWKSKIVSKKIDEDYLNQNILFSDKQWHHGWEQLSDQYISDVEYFKSNCERSHIIRGLYKKYFKEDDDTIDTSNVEIKELKFENELKFFSTEPVIEQNNSNQYEENISINSGSISYQRNTMCLTIAGLPLPIITITNQNTDKKYQTKKQVILVSARVHPGETNSSFVFDGFFKFITTTNSQSANFYIAQALREAYIFKLIPIMNPDGVVSGNYRTSLAGVDLNRQWISPHRFIHPPIFFLKQNIEQISKDREILLYCDMHGHSKKKNAFIYACNAAANGGFQSWTKVRLFPRILAKNSYRFNLNDCTFKVQKSKLGTARVVVWKEFSITNSFTLENSFFGYDYGIDGEVREFKVIDYSELGFEIAKSLWEYNQLCAQIQKELNLTKGWLKPKLLLQVTGIPAAEKIKQEIQELKKKKIQNIIQLSPQPNNKFTKMQTQTSIKQSFTLTNNNMNSSQYINDNQNQSKKLRTQPQQKSQNNEDNILLKSIQNDNLKQIIRIQRWWRVQIKNKNLRDDLMLNFDTIQTVDPDKLLNTMDNFTPDDNLEDELGFQSEQTPQSSKIMNKRYKIDDTKDDYTMNTPSNNSRPQFKFDWREYFKIDELEQAYNLILQGKEPNIETEKQESDEGSDSSPSDDNLDIQELYTIIYVRKKYLKREIQQKIQDEQEYLKKFEKYIKKQIKQIKRMGSNQNNSLESIDPDKASPQNDIQPKKFSKITLIKRSKSKEQFQNNLNGGELISRDQGLKQMSKMNRSFNQEDPYNFTAESINNLTENMFMMSSLNNDNNSNQQTSSKVEIKKQLSPTVLNNSINQIGLKKFRLKSPIQKIDQISSNNDQLNSSANQIIKSFTDQNVKDSISINKNANIIQTATQKVSINQRRQLKSLESARDSITSASNDQMLRTNQSQFNDNQNPYGVQMSARPTVNSVQQDRRKSALDSLQKAQNHNYQNLVPQQSQSKTVFMQNQYPLLPLLNMEGTNVKKTNNIYQSQQIQEQYIINREAQTQMKDFIDVSMEMKQKRQQFQVNQRQSIQLIVPNNDNQNTMNTSSQSFFNKRIKSKSPDYTHAQALNNSGNQQLSATNSLMVIPQNKTLNSNQSQQIYLQVPQTTNISGIQKQSFKLQGLIPSMPIQTQQRQSLSSQGNIKQPIYQKQQQQQQFSIEGNNYTQRQLNQPPNYLESHRVHTNSQLASIKNRKINSLSPQQQKDSNYIGHSKMQNNYIQSVQNQSQVISNQVQDIAKRQHQNVRLNERSLSPNDKVNLLENLGSDDEGIADHIQEINQIANEMMIMRQHQQFTGRSFLGKNNAFIEQKGNPKYQNRK</sequence>
<feature type="active site" description="Proton donor/acceptor" evidence="3">
    <location>
        <position position="642"/>
    </location>
</feature>
<dbReference type="SUPFAM" id="SSF53187">
    <property type="entry name" value="Zn-dependent exopeptidases"/>
    <property type="match status" value="1"/>
</dbReference>
<comment type="similarity">
    <text evidence="2 3">Belongs to the peptidase M14 family.</text>
</comment>
<reference evidence="6 7" key="1">
    <citation type="submission" date="2014-06" db="EMBL/GenBank/DDBJ databases">
        <authorList>
            <person name="Swart Estienne"/>
        </authorList>
    </citation>
    <scope>NUCLEOTIDE SEQUENCE [LARGE SCALE GENOMIC DNA]</scope>
    <source>
        <strain evidence="6 7">130c</strain>
    </source>
</reference>
<dbReference type="PANTHER" id="PTHR12756:SF11">
    <property type="entry name" value="CYTOSOLIC CARBOXYPEPTIDASE 1"/>
    <property type="match status" value="1"/>
</dbReference>
<evidence type="ECO:0000313" key="6">
    <source>
        <dbReference type="EMBL" id="CDW89042.1"/>
    </source>
</evidence>
<feature type="compositionally biased region" description="Basic and acidic residues" evidence="4">
    <location>
        <begin position="54"/>
        <end position="63"/>
    </location>
</feature>
<dbReference type="InterPro" id="IPR000834">
    <property type="entry name" value="Peptidase_M14"/>
</dbReference>
<feature type="region of interest" description="Disordered" evidence="4">
    <location>
        <begin position="989"/>
        <end position="1013"/>
    </location>
</feature>
<dbReference type="GO" id="GO:0006508">
    <property type="term" value="P:proteolysis"/>
    <property type="evidence" value="ECO:0007669"/>
    <property type="project" value="InterPro"/>
</dbReference>
<proteinExistence type="inferred from homology"/>
<feature type="compositionally biased region" description="Basic and acidic residues" evidence="4">
    <location>
        <begin position="921"/>
        <end position="930"/>
    </location>
</feature>
<dbReference type="GO" id="GO:0004181">
    <property type="term" value="F:metallocarboxypeptidase activity"/>
    <property type="evidence" value="ECO:0007669"/>
    <property type="project" value="InterPro"/>
</dbReference>
<evidence type="ECO:0000256" key="4">
    <source>
        <dbReference type="SAM" id="MobiDB-lite"/>
    </source>
</evidence>
<dbReference type="PANTHER" id="PTHR12756">
    <property type="entry name" value="CYTOSOLIC CARBOXYPEPTIDASE"/>
    <property type="match status" value="1"/>
</dbReference>
<keyword evidence="6" id="KW-0645">Protease</keyword>
<gene>
    <name evidence="6" type="primary">Contig17431.g18547</name>
    <name evidence="6" type="ORF">STYLEM_18170</name>
</gene>
<dbReference type="OrthoDB" id="10253041at2759"/>
<evidence type="ECO:0000313" key="7">
    <source>
        <dbReference type="Proteomes" id="UP000039865"/>
    </source>
</evidence>
<feature type="region of interest" description="Disordered" evidence="4">
    <location>
        <begin position="759"/>
        <end position="787"/>
    </location>
</feature>
<organism evidence="6 7">
    <name type="scientific">Stylonychia lemnae</name>
    <name type="common">Ciliate</name>
    <dbReference type="NCBI Taxonomy" id="5949"/>
    <lineage>
        <taxon>Eukaryota</taxon>
        <taxon>Sar</taxon>
        <taxon>Alveolata</taxon>
        <taxon>Ciliophora</taxon>
        <taxon>Intramacronucleata</taxon>
        <taxon>Spirotrichea</taxon>
        <taxon>Stichotrichia</taxon>
        <taxon>Sporadotrichida</taxon>
        <taxon>Oxytrichidae</taxon>
        <taxon>Stylonychinae</taxon>
        <taxon>Stylonychia</taxon>
    </lineage>
</organism>
<comment type="cofactor">
    <cofactor evidence="1">
        <name>Zn(2+)</name>
        <dbReference type="ChEBI" id="CHEBI:29105"/>
    </cofactor>
</comment>
<protein>
    <submittedName>
        <fullName evidence="6">Zinc carboxypeptidase family protein</fullName>
    </submittedName>
</protein>
<feature type="domain" description="Peptidase M14" evidence="5">
    <location>
        <begin position="402"/>
        <end position="679"/>
    </location>
</feature>
<evidence type="ECO:0000256" key="3">
    <source>
        <dbReference type="PROSITE-ProRule" id="PRU01379"/>
    </source>
</evidence>
<keyword evidence="6" id="KW-0121">Carboxypeptidase</keyword>
<dbReference type="EMBL" id="CCKQ01017167">
    <property type="protein sequence ID" value="CDW89042.1"/>
    <property type="molecule type" value="Genomic_DNA"/>
</dbReference>
<keyword evidence="7" id="KW-1185">Reference proteome</keyword>
<evidence type="ECO:0000256" key="2">
    <source>
        <dbReference type="ARBA" id="ARBA00005988"/>
    </source>
</evidence>